<evidence type="ECO:0000256" key="6">
    <source>
        <dbReference type="ARBA" id="ARBA00022801"/>
    </source>
</evidence>
<organism evidence="8">
    <name type="scientific">marine metagenome</name>
    <dbReference type="NCBI Taxonomy" id="408172"/>
    <lineage>
        <taxon>unclassified sequences</taxon>
        <taxon>metagenomes</taxon>
        <taxon>ecological metagenomes</taxon>
    </lineage>
</organism>
<dbReference type="NCBIfam" id="TIGR00043">
    <property type="entry name" value="rRNA maturation RNase YbeY"/>
    <property type="match status" value="1"/>
</dbReference>
<evidence type="ECO:0000256" key="4">
    <source>
        <dbReference type="ARBA" id="ARBA00022723"/>
    </source>
</evidence>
<dbReference type="GO" id="GO:0006364">
    <property type="term" value="P:rRNA processing"/>
    <property type="evidence" value="ECO:0007669"/>
    <property type="project" value="InterPro"/>
</dbReference>
<evidence type="ECO:0000256" key="3">
    <source>
        <dbReference type="ARBA" id="ARBA00022722"/>
    </source>
</evidence>
<dbReference type="Gene3D" id="3.40.390.30">
    <property type="entry name" value="Metalloproteases ('zincins'), catalytic domain"/>
    <property type="match status" value="1"/>
</dbReference>
<protein>
    <recommendedName>
        <fullName evidence="9">rRNA maturation RNase YbeY</fullName>
    </recommendedName>
</protein>
<keyword evidence="6" id="KW-0378">Hydrolase</keyword>
<evidence type="ECO:0000256" key="2">
    <source>
        <dbReference type="ARBA" id="ARBA00010875"/>
    </source>
</evidence>
<evidence type="ECO:0000256" key="1">
    <source>
        <dbReference type="ARBA" id="ARBA00001947"/>
    </source>
</evidence>
<evidence type="ECO:0008006" key="9">
    <source>
        <dbReference type="Google" id="ProtNLM"/>
    </source>
</evidence>
<accession>A0A382ZSP2</accession>
<dbReference type="InterPro" id="IPR002036">
    <property type="entry name" value="YbeY"/>
</dbReference>
<keyword evidence="4" id="KW-0479">Metal-binding</keyword>
<reference evidence="8" key="1">
    <citation type="submission" date="2018-05" db="EMBL/GenBank/DDBJ databases">
        <authorList>
            <person name="Lanie J.A."/>
            <person name="Ng W.-L."/>
            <person name="Kazmierczak K.M."/>
            <person name="Andrzejewski T.M."/>
            <person name="Davidsen T.M."/>
            <person name="Wayne K.J."/>
            <person name="Tettelin H."/>
            <person name="Glass J.I."/>
            <person name="Rusch D."/>
            <person name="Podicherti R."/>
            <person name="Tsui H.-C.T."/>
            <person name="Winkler M.E."/>
        </authorList>
    </citation>
    <scope>NUCLEOTIDE SEQUENCE</scope>
</reference>
<evidence type="ECO:0000256" key="5">
    <source>
        <dbReference type="ARBA" id="ARBA00022759"/>
    </source>
</evidence>
<dbReference type="InterPro" id="IPR023091">
    <property type="entry name" value="MetalPrtase_cat_dom_sf_prd"/>
</dbReference>
<dbReference type="SUPFAM" id="SSF55486">
    <property type="entry name" value="Metalloproteases ('zincins'), catalytic domain"/>
    <property type="match status" value="1"/>
</dbReference>
<comment type="cofactor">
    <cofactor evidence="1">
        <name>Zn(2+)</name>
        <dbReference type="ChEBI" id="CHEBI:29105"/>
    </cofactor>
</comment>
<dbReference type="GO" id="GO:0004519">
    <property type="term" value="F:endonuclease activity"/>
    <property type="evidence" value="ECO:0007669"/>
    <property type="project" value="UniProtKB-KW"/>
</dbReference>
<dbReference type="GO" id="GO:0004222">
    <property type="term" value="F:metalloendopeptidase activity"/>
    <property type="evidence" value="ECO:0007669"/>
    <property type="project" value="InterPro"/>
</dbReference>
<evidence type="ECO:0000313" key="8">
    <source>
        <dbReference type="EMBL" id="SVD98547.1"/>
    </source>
</evidence>
<keyword evidence="7" id="KW-0862">Zinc</keyword>
<dbReference type="Pfam" id="PF02130">
    <property type="entry name" value="YbeY"/>
    <property type="match status" value="1"/>
</dbReference>
<sequence length="70" mass="8180">AEEFAQKFKTSWEDEVARYLIHGILHLRGYDDSKPELRRIMKRKENHLIKLASKRFPLSQLARATKTVGG</sequence>
<dbReference type="EMBL" id="UINC01186360">
    <property type="protein sequence ID" value="SVD98547.1"/>
    <property type="molecule type" value="Genomic_DNA"/>
</dbReference>
<keyword evidence="3" id="KW-0540">Nuclease</keyword>
<keyword evidence="5" id="KW-0255">Endonuclease</keyword>
<evidence type="ECO:0000256" key="7">
    <source>
        <dbReference type="ARBA" id="ARBA00022833"/>
    </source>
</evidence>
<dbReference type="GO" id="GO:0046872">
    <property type="term" value="F:metal ion binding"/>
    <property type="evidence" value="ECO:0007669"/>
    <property type="project" value="UniProtKB-KW"/>
</dbReference>
<comment type="similarity">
    <text evidence="2">Belongs to the endoribonuclease YbeY family.</text>
</comment>
<dbReference type="AlphaFoldDB" id="A0A382ZSP2"/>
<proteinExistence type="inferred from homology"/>
<feature type="non-terminal residue" evidence="8">
    <location>
        <position position="1"/>
    </location>
</feature>
<name>A0A382ZSP2_9ZZZZ</name>
<gene>
    <name evidence="8" type="ORF">METZ01_LOCUS451401</name>
</gene>